<dbReference type="OrthoDB" id="9800565at2"/>
<dbReference type="GO" id="GO:0046872">
    <property type="term" value="F:metal ion binding"/>
    <property type="evidence" value="ECO:0007669"/>
    <property type="project" value="UniProtKB-KW"/>
</dbReference>
<proteinExistence type="inferred from homology"/>
<dbReference type="InterPro" id="IPR000979">
    <property type="entry name" value="Phosphodiesterase_MJ0936/Vps29"/>
</dbReference>
<dbReference type="EC" id="3.1.4.-" evidence="2"/>
<evidence type="ECO:0000313" key="4">
    <source>
        <dbReference type="EMBL" id="SDD52141.1"/>
    </source>
</evidence>
<dbReference type="AlphaFoldDB" id="A0A1G6VF69"/>
<evidence type="ECO:0000256" key="2">
    <source>
        <dbReference type="RuleBase" id="RU362039"/>
    </source>
</evidence>
<evidence type="ECO:0000259" key="3">
    <source>
        <dbReference type="Pfam" id="PF12850"/>
    </source>
</evidence>
<dbReference type="NCBIfam" id="NF006988">
    <property type="entry name" value="PRK09453.1"/>
    <property type="match status" value="1"/>
</dbReference>
<dbReference type="RefSeq" id="WP_091791488.1">
    <property type="nucleotide sequence ID" value="NZ_FNAF01000004.1"/>
</dbReference>
<dbReference type="Pfam" id="PF12850">
    <property type="entry name" value="Metallophos_2"/>
    <property type="match status" value="1"/>
</dbReference>
<dbReference type="InterPro" id="IPR053193">
    <property type="entry name" value="MetalloPDE_YfcE-like"/>
</dbReference>
<reference evidence="4 5" key="1">
    <citation type="submission" date="2016-10" db="EMBL/GenBank/DDBJ databases">
        <authorList>
            <person name="de Groot N.N."/>
        </authorList>
    </citation>
    <scope>NUCLEOTIDE SEQUENCE [LARGE SCALE GENOMIC DNA]</scope>
    <source>
        <strain evidence="4 5">DSM 20475</strain>
    </source>
</reference>
<evidence type="ECO:0000313" key="5">
    <source>
        <dbReference type="Proteomes" id="UP000198995"/>
    </source>
</evidence>
<feature type="domain" description="Calcineurin-like phosphoesterase" evidence="3">
    <location>
        <begin position="1"/>
        <end position="159"/>
    </location>
</feature>
<dbReference type="InterPro" id="IPR029052">
    <property type="entry name" value="Metallo-depent_PP-like"/>
</dbReference>
<evidence type="ECO:0000256" key="1">
    <source>
        <dbReference type="ARBA" id="ARBA00008950"/>
    </source>
</evidence>
<protein>
    <recommendedName>
        <fullName evidence="2">Phosphoesterase</fullName>
        <ecNumber evidence="2">3.1.4.-</ecNumber>
    </recommendedName>
</protein>
<keyword evidence="2" id="KW-0479">Metal-binding</keyword>
<comment type="cofactor">
    <cofactor evidence="2">
        <name>a divalent metal cation</name>
        <dbReference type="ChEBI" id="CHEBI:60240"/>
    </cofactor>
</comment>
<dbReference type="EMBL" id="FNAF01000004">
    <property type="protein sequence ID" value="SDD52141.1"/>
    <property type="molecule type" value="Genomic_DNA"/>
</dbReference>
<dbReference type="STRING" id="2741.SAMN04489866_10419"/>
<comment type="similarity">
    <text evidence="1 2">Belongs to the metallophosphoesterase superfamily. YfcE family.</text>
</comment>
<gene>
    <name evidence="4" type="ORF">SAMN04489866_10419</name>
</gene>
<accession>A0A1G6VF69</accession>
<dbReference type="Gene3D" id="3.60.21.10">
    <property type="match status" value="1"/>
</dbReference>
<dbReference type="InterPro" id="IPR041802">
    <property type="entry name" value="MPP_YfcE"/>
</dbReference>
<dbReference type="PANTHER" id="PTHR43165:SF1">
    <property type="entry name" value="PHOSPHODIESTERASE MJ0936"/>
    <property type="match status" value="1"/>
</dbReference>
<dbReference type="NCBIfam" id="TIGR00040">
    <property type="entry name" value="yfcE"/>
    <property type="match status" value="1"/>
</dbReference>
<sequence length="168" mass="18590">MKIGVLSDTHGSLTHTKRALSYMQDCSHILHLGDVLYHGPRNPVHDTYAPAELAAYLADRRITYVRGNCDADVDQMVIGQDLSQKVRILQLGSLVIYAVHGYEESLETRIQRALSAGANVLAWGHTHMKVLKELDGLTLLNPGSTSLPKDGSHSCAVFDKGRWGFHTW</sequence>
<organism evidence="4 5">
    <name type="scientific">Peptococcus niger</name>
    <dbReference type="NCBI Taxonomy" id="2741"/>
    <lineage>
        <taxon>Bacteria</taxon>
        <taxon>Bacillati</taxon>
        <taxon>Bacillota</taxon>
        <taxon>Clostridia</taxon>
        <taxon>Eubacteriales</taxon>
        <taxon>Peptococcaceae</taxon>
        <taxon>Peptococcus</taxon>
    </lineage>
</organism>
<dbReference type="SUPFAM" id="SSF56300">
    <property type="entry name" value="Metallo-dependent phosphatases"/>
    <property type="match status" value="1"/>
</dbReference>
<dbReference type="Proteomes" id="UP000198995">
    <property type="component" value="Unassembled WGS sequence"/>
</dbReference>
<dbReference type="GO" id="GO:0016787">
    <property type="term" value="F:hydrolase activity"/>
    <property type="evidence" value="ECO:0007669"/>
    <property type="project" value="UniProtKB-UniRule"/>
</dbReference>
<dbReference type="InterPro" id="IPR024654">
    <property type="entry name" value="Calcineurin-like_PHP_lpxH"/>
</dbReference>
<keyword evidence="5" id="KW-1185">Reference proteome</keyword>
<dbReference type="PANTHER" id="PTHR43165">
    <property type="entry name" value="METALLOPHOSPHOESTERASE"/>
    <property type="match status" value="1"/>
</dbReference>
<dbReference type="CDD" id="cd00841">
    <property type="entry name" value="MPP_YfcE"/>
    <property type="match status" value="1"/>
</dbReference>
<name>A0A1G6VF69_PEPNI</name>